<feature type="domain" description="Rab-GAP TBC" evidence="2">
    <location>
        <begin position="486"/>
        <end position="753"/>
    </location>
</feature>
<dbReference type="Gene3D" id="1.10.10.10">
    <property type="entry name" value="Winged helix-like DNA-binding domain superfamily/Winged helix DNA-binding domain"/>
    <property type="match status" value="1"/>
</dbReference>
<dbReference type="InterPro" id="IPR035969">
    <property type="entry name" value="Rab-GAP_TBC_sf"/>
</dbReference>
<feature type="compositionally biased region" description="Polar residues" evidence="1">
    <location>
        <begin position="574"/>
        <end position="588"/>
    </location>
</feature>
<dbReference type="Gene3D" id="1.10.8.270">
    <property type="entry name" value="putative rabgap domain of human tbc1 domain family member 14 like domains"/>
    <property type="match status" value="1"/>
</dbReference>
<dbReference type="AlphaFoldDB" id="K0SXG7"/>
<proteinExistence type="predicted"/>
<dbReference type="eggNOG" id="KOG1102">
    <property type="taxonomic scope" value="Eukaryota"/>
</dbReference>
<feature type="domain" description="DEP" evidence="3">
    <location>
        <begin position="128"/>
        <end position="204"/>
    </location>
</feature>
<evidence type="ECO:0000259" key="3">
    <source>
        <dbReference type="PROSITE" id="PS50186"/>
    </source>
</evidence>
<dbReference type="InterPro" id="IPR036388">
    <property type="entry name" value="WH-like_DNA-bd_sf"/>
</dbReference>
<dbReference type="SUPFAM" id="SSF47923">
    <property type="entry name" value="Ypt/Rab-GAP domain of gyp1p"/>
    <property type="match status" value="1"/>
</dbReference>
<dbReference type="InterPro" id="IPR050302">
    <property type="entry name" value="Rab_GAP_TBC_domain"/>
</dbReference>
<dbReference type="EMBL" id="AGNL01018524">
    <property type="protein sequence ID" value="EJK62952.1"/>
    <property type="molecule type" value="Genomic_DNA"/>
</dbReference>
<dbReference type="PANTHER" id="PTHR47219">
    <property type="entry name" value="RAB GTPASE-ACTIVATING PROTEIN 1-LIKE"/>
    <property type="match status" value="1"/>
</dbReference>
<protein>
    <recommendedName>
        <fullName evidence="6">Rab-GAP TBC domain-containing protein</fullName>
    </recommendedName>
</protein>
<dbReference type="Proteomes" id="UP000266841">
    <property type="component" value="Unassembled WGS sequence"/>
</dbReference>
<dbReference type="Pfam" id="PF00566">
    <property type="entry name" value="RabGAP-TBC"/>
    <property type="match status" value="1"/>
</dbReference>
<gene>
    <name evidence="4" type="ORF">THAOC_16419</name>
</gene>
<feature type="region of interest" description="Disordered" evidence="1">
    <location>
        <begin position="562"/>
        <end position="588"/>
    </location>
</feature>
<evidence type="ECO:0008006" key="6">
    <source>
        <dbReference type="Google" id="ProtNLM"/>
    </source>
</evidence>
<evidence type="ECO:0000313" key="4">
    <source>
        <dbReference type="EMBL" id="EJK62952.1"/>
    </source>
</evidence>
<dbReference type="SMART" id="SM00049">
    <property type="entry name" value="DEP"/>
    <property type="match status" value="1"/>
</dbReference>
<keyword evidence="5" id="KW-1185">Reference proteome</keyword>
<sequence>MKWKRFGSSGSSASIDAGDAKDLSDRWDEFDVESEGAYYSMNTHLSSAKRAGAAACTFLVEEKYASTREHALQIGRALACEFDLFVHEKNDFILEDSDKIKYKFIPAEKRVTNAIVEDLSSSSISDVFQEGLSTKTNVYKHRSYKRSFWGDDAVTFLCESNMAKSRQDGVRVAQMLIDKYGLFQHVERKHKIFKDKRELYRFLPRTNRTSDSEAFRETIPIEEWALRFKSVVLSNGPFSGTHAVDAMIDSDLAESRGEAVSLGDKLFSQLQLFECITGRIQAFLDRPDIYYKYCTETSILLPGLQWLGSEAIDESSAISANEKISDRQEQNSEPDLQVIVEGHTDNGNGRDTCFVNSPEILSPSGHSVITRSMTNHQSSSFRKSIKGAKFSAIDEMLCLNSILSDYCDLSSDDEDDGDDEREVIFDRFGFIVEDDARSRGKQGHAQVLSQPKESLSVRGWDDLLNSCRLTETGVTYDSVKHFMRLGLPDELRAKAWCCITGVDALVEEREGDYDSLVLVALRLMEEVSAEGGQSLKGVIERDLHRTFPKHLLFYKSRDGAGAEPARNIKRTSETSESSDPNTSHLNDGLSNDGLSALRSVYDDEIGYCQGMNFLAAMFLTFMNEEESFWLLVAVMNEEPYDMRVMYSEDMGGVHESLYIIGLDMEGILTYLRDELPNEIDGGAVVRLSTKIPLRQRQLKKLTAEWRGSSKRGQFVKRRLTVDSFDDSMNGSRMSIKLPKDLAKKLIPGARVIT</sequence>
<dbReference type="InterPro" id="IPR036390">
    <property type="entry name" value="WH_DNA-bd_sf"/>
</dbReference>
<dbReference type="InterPro" id="IPR000195">
    <property type="entry name" value="Rab-GAP-TBC_dom"/>
</dbReference>
<organism evidence="4 5">
    <name type="scientific">Thalassiosira oceanica</name>
    <name type="common">Marine diatom</name>
    <dbReference type="NCBI Taxonomy" id="159749"/>
    <lineage>
        <taxon>Eukaryota</taxon>
        <taxon>Sar</taxon>
        <taxon>Stramenopiles</taxon>
        <taxon>Ochrophyta</taxon>
        <taxon>Bacillariophyta</taxon>
        <taxon>Coscinodiscophyceae</taxon>
        <taxon>Thalassiosirophycidae</taxon>
        <taxon>Thalassiosirales</taxon>
        <taxon>Thalassiosiraceae</taxon>
        <taxon>Thalassiosira</taxon>
    </lineage>
</organism>
<dbReference type="GO" id="GO:0031267">
    <property type="term" value="F:small GTPase binding"/>
    <property type="evidence" value="ECO:0007669"/>
    <property type="project" value="TreeGrafter"/>
</dbReference>
<dbReference type="PROSITE" id="PS50186">
    <property type="entry name" value="DEP"/>
    <property type="match status" value="1"/>
</dbReference>
<dbReference type="InterPro" id="IPR000591">
    <property type="entry name" value="DEP_dom"/>
</dbReference>
<reference evidence="4 5" key="1">
    <citation type="journal article" date="2012" name="Genome Biol.">
        <title>Genome and low-iron response of an oceanic diatom adapted to chronic iron limitation.</title>
        <authorList>
            <person name="Lommer M."/>
            <person name="Specht M."/>
            <person name="Roy A.S."/>
            <person name="Kraemer L."/>
            <person name="Andreson R."/>
            <person name="Gutowska M.A."/>
            <person name="Wolf J."/>
            <person name="Bergner S.V."/>
            <person name="Schilhabel M.B."/>
            <person name="Klostermeier U.C."/>
            <person name="Beiko R.G."/>
            <person name="Rosenstiel P."/>
            <person name="Hippler M."/>
            <person name="Laroche J."/>
        </authorList>
    </citation>
    <scope>NUCLEOTIDE SEQUENCE [LARGE SCALE GENOMIC DNA]</scope>
    <source>
        <strain evidence="4 5">CCMP1005</strain>
    </source>
</reference>
<evidence type="ECO:0000256" key="1">
    <source>
        <dbReference type="SAM" id="MobiDB-lite"/>
    </source>
</evidence>
<dbReference type="PROSITE" id="PS50086">
    <property type="entry name" value="TBC_RABGAP"/>
    <property type="match status" value="1"/>
</dbReference>
<dbReference type="Pfam" id="PF00610">
    <property type="entry name" value="DEP"/>
    <property type="match status" value="1"/>
</dbReference>
<dbReference type="PANTHER" id="PTHR47219:SF9">
    <property type="entry name" value="GTPASE ACTIVATING PROTEIN AND CENTROSOME-ASSOCIATED, ISOFORM B"/>
    <property type="match status" value="1"/>
</dbReference>
<dbReference type="CDD" id="cd04371">
    <property type="entry name" value="DEP"/>
    <property type="match status" value="1"/>
</dbReference>
<dbReference type="SUPFAM" id="SSF46785">
    <property type="entry name" value="Winged helix' DNA-binding domain"/>
    <property type="match status" value="1"/>
</dbReference>
<name>K0SXG7_THAOC</name>
<dbReference type="OrthoDB" id="294251at2759"/>
<dbReference type="SMART" id="SM00164">
    <property type="entry name" value="TBC"/>
    <property type="match status" value="1"/>
</dbReference>
<evidence type="ECO:0000259" key="2">
    <source>
        <dbReference type="PROSITE" id="PS50086"/>
    </source>
</evidence>
<dbReference type="GO" id="GO:0035556">
    <property type="term" value="P:intracellular signal transduction"/>
    <property type="evidence" value="ECO:0007669"/>
    <property type="project" value="InterPro"/>
</dbReference>
<evidence type="ECO:0000313" key="5">
    <source>
        <dbReference type="Proteomes" id="UP000266841"/>
    </source>
</evidence>
<comment type="caution">
    <text evidence="4">The sequence shown here is derived from an EMBL/GenBank/DDBJ whole genome shotgun (WGS) entry which is preliminary data.</text>
</comment>
<dbReference type="GO" id="GO:0005096">
    <property type="term" value="F:GTPase activator activity"/>
    <property type="evidence" value="ECO:0007669"/>
    <property type="project" value="TreeGrafter"/>
</dbReference>
<accession>K0SXG7</accession>